<proteinExistence type="predicted"/>
<evidence type="ECO:0000313" key="2">
    <source>
        <dbReference type="Proteomes" id="UP000827976"/>
    </source>
</evidence>
<sequence length="468" mass="53857">MNIICWNVRGLGQPSKRFLIKDFLNLHFADVCCLQESKLDLVSQAIWREIGGIHLNQFLYLPARGSADGIIIGWNSATVTGHFVSMGDFSLTVDFCSSRDQSRWRCTSVYEPNARNRKLDFWNELRGCATDSAVPWVLCGDFNAIFSLEDKHSGTPSLVDINFSSSFLHDFLLREPSTLGRRFTWTNGQAEPIWVKLDRFLVNIAFANLYTRLFQECLPRLGSDHVPLLLVVGVQRSIPRQFRFELVWFSAEGFLDLVKSWWTDPALEGCGAFILSKKLSHLRGHLRHWAKFSFGSIKLKKLALLNDLEELDIASEIRSLVPTEVSRQRILWKQLEVIRKQEEIYWRQRSRLQWTRDGDENTKFFHAVANGRKNRNFISRLTQDGVTFTDPKDLGNIFVNRFQLSFGSSRVSRLKIDFTKLLELKIPVDLSRLEIPFSLEEITRVVFDLGGDKAPGPDGFPLQFFKNS</sequence>
<name>A0ACB7VRW9_DIOAL</name>
<keyword evidence="2" id="KW-1185">Reference proteome</keyword>
<gene>
    <name evidence="1" type="ORF">IHE45_07G074200</name>
</gene>
<keyword evidence="1" id="KW-0548">Nucleotidyltransferase</keyword>
<protein>
    <submittedName>
        <fullName evidence="1">RNA-directed DNA polymerase protein</fullName>
        <ecNumber evidence="1">2.7.7.49</ecNumber>
    </submittedName>
</protein>
<comment type="caution">
    <text evidence="1">The sequence shown here is derived from an EMBL/GenBank/DDBJ whole genome shotgun (WGS) entry which is preliminary data.</text>
</comment>
<dbReference type="EC" id="2.7.7.49" evidence="1"/>
<dbReference type="EMBL" id="CM037017">
    <property type="protein sequence ID" value="KAH7677295.1"/>
    <property type="molecule type" value="Genomic_DNA"/>
</dbReference>
<dbReference type="Proteomes" id="UP000827976">
    <property type="component" value="Chromosome 7"/>
</dbReference>
<accession>A0ACB7VRW9</accession>
<organism evidence="1 2">
    <name type="scientific">Dioscorea alata</name>
    <name type="common">Purple yam</name>
    <dbReference type="NCBI Taxonomy" id="55571"/>
    <lineage>
        <taxon>Eukaryota</taxon>
        <taxon>Viridiplantae</taxon>
        <taxon>Streptophyta</taxon>
        <taxon>Embryophyta</taxon>
        <taxon>Tracheophyta</taxon>
        <taxon>Spermatophyta</taxon>
        <taxon>Magnoliopsida</taxon>
        <taxon>Liliopsida</taxon>
        <taxon>Dioscoreales</taxon>
        <taxon>Dioscoreaceae</taxon>
        <taxon>Dioscorea</taxon>
    </lineage>
</organism>
<keyword evidence="1" id="KW-0808">Transferase</keyword>
<keyword evidence="1" id="KW-0695">RNA-directed DNA polymerase</keyword>
<reference evidence="2" key="1">
    <citation type="journal article" date="2022" name="Nat. Commun.">
        <title>Chromosome evolution and the genetic basis of agronomically important traits in greater yam.</title>
        <authorList>
            <person name="Bredeson J.V."/>
            <person name="Lyons J.B."/>
            <person name="Oniyinde I.O."/>
            <person name="Okereke N.R."/>
            <person name="Kolade O."/>
            <person name="Nnabue I."/>
            <person name="Nwadili C.O."/>
            <person name="Hribova E."/>
            <person name="Parker M."/>
            <person name="Nwogha J."/>
            <person name="Shu S."/>
            <person name="Carlson J."/>
            <person name="Kariba R."/>
            <person name="Muthemba S."/>
            <person name="Knop K."/>
            <person name="Barton G.J."/>
            <person name="Sherwood A.V."/>
            <person name="Lopez-Montes A."/>
            <person name="Asiedu R."/>
            <person name="Jamnadass R."/>
            <person name="Muchugi A."/>
            <person name="Goodstein D."/>
            <person name="Egesi C.N."/>
            <person name="Featherston J."/>
            <person name="Asfaw A."/>
            <person name="Simpson G.G."/>
            <person name="Dolezel J."/>
            <person name="Hendre P.S."/>
            <person name="Van Deynze A."/>
            <person name="Kumar P.L."/>
            <person name="Obidiegwu J.E."/>
            <person name="Bhattacharjee R."/>
            <person name="Rokhsar D.S."/>
        </authorList>
    </citation>
    <scope>NUCLEOTIDE SEQUENCE [LARGE SCALE GENOMIC DNA]</scope>
    <source>
        <strain evidence="2">cv. TDa95/00328</strain>
    </source>
</reference>
<evidence type="ECO:0000313" key="1">
    <source>
        <dbReference type="EMBL" id="KAH7677295.1"/>
    </source>
</evidence>